<dbReference type="InterPro" id="IPR011009">
    <property type="entry name" value="Kinase-like_dom_sf"/>
</dbReference>
<reference evidence="3 4" key="1">
    <citation type="submission" date="2016-05" db="EMBL/GenBank/DDBJ databases">
        <title>Comparative analysis of secretome profiles of manganese(II)-oxidizing ascomycete fungi.</title>
        <authorList>
            <consortium name="DOE Joint Genome Institute"/>
            <person name="Zeiner C.A."/>
            <person name="Purvine S.O."/>
            <person name="Zink E.M."/>
            <person name="Wu S."/>
            <person name="Pasa-Tolic L."/>
            <person name="Chaput D.L."/>
            <person name="Haridas S."/>
            <person name="Grigoriev I.V."/>
            <person name="Santelli C.M."/>
            <person name="Hansel C.M."/>
        </authorList>
    </citation>
    <scope>NUCLEOTIDE SEQUENCE [LARGE SCALE GENOMIC DNA]</scope>
    <source>
        <strain evidence="3 4">SRC1lrK2f</strain>
    </source>
</reference>
<evidence type="ECO:0000313" key="3">
    <source>
        <dbReference type="EMBL" id="OAG15929.1"/>
    </source>
</evidence>
<feature type="region of interest" description="Disordered" evidence="1">
    <location>
        <begin position="32"/>
        <end position="70"/>
    </location>
</feature>
<dbReference type="SUPFAM" id="SSF56112">
    <property type="entry name" value="Protein kinase-like (PK-like)"/>
    <property type="match status" value="1"/>
</dbReference>
<protein>
    <recommendedName>
        <fullName evidence="2">Aminoglycoside phosphotransferase domain-containing protein</fullName>
    </recommendedName>
</protein>
<dbReference type="PANTHER" id="PTHR21310">
    <property type="entry name" value="AMINOGLYCOSIDE PHOSPHOTRANSFERASE-RELATED-RELATED"/>
    <property type="match status" value="1"/>
</dbReference>
<dbReference type="KEGG" id="aalt:CC77DRAFT_1043635"/>
<dbReference type="RefSeq" id="XP_018381350.1">
    <property type="nucleotide sequence ID" value="XM_018527325.1"/>
</dbReference>
<dbReference type="VEuPathDB" id="FungiDB:CC77DRAFT_1043635"/>
<name>A0A177DAH0_ALTAL</name>
<gene>
    <name evidence="3" type="ORF">CC77DRAFT_1043635</name>
</gene>
<dbReference type="Gene3D" id="3.90.1200.10">
    <property type="match status" value="1"/>
</dbReference>
<accession>A0A177DAH0</accession>
<evidence type="ECO:0000256" key="1">
    <source>
        <dbReference type="SAM" id="MobiDB-lite"/>
    </source>
</evidence>
<dbReference type="AlphaFoldDB" id="A0A177DAH0"/>
<dbReference type="EMBL" id="KV441491">
    <property type="protein sequence ID" value="OAG15929.1"/>
    <property type="molecule type" value="Genomic_DNA"/>
</dbReference>
<dbReference type="PANTHER" id="PTHR21310:SF56">
    <property type="entry name" value="AMINOGLYCOSIDE PHOSPHOTRANSFERASE DOMAIN-CONTAINING PROTEIN"/>
    <property type="match status" value="1"/>
</dbReference>
<feature type="compositionally biased region" description="Acidic residues" evidence="1">
    <location>
        <begin position="486"/>
        <end position="502"/>
    </location>
</feature>
<dbReference type="Pfam" id="PF01636">
    <property type="entry name" value="APH"/>
    <property type="match status" value="1"/>
</dbReference>
<feature type="region of interest" description="Disordered" evidence="1">
    <location>
        <begin position="474"/>
        <end position="502"/>
    </location>
</feature>
<dbReference type="OMA" id="GKPYMIQ"/>
<dbReference type="InterPro" id="IPR051678">
    <property type="entry name" value="AGP_Transferase"/>
</dbReference>
<keyword evidence="4" id="KW-1185">Reference proteome</keyword>
<dbReference type="GeneID" id="29112919"/>
<evidence type="ECO:0000259" key="2">
    <source>
        <dbReference type="Pfam" id="PF01636"/>
    </source>
</evidence>
<evidence type="ECO:0000313" key="4">
    <source>
        <dbReference type="Proteomes" id="UP000077248"/>
    </source>
</evidence>
<dbReference type="Proteomes" id="UP000077248">
    <property type="component" value="Unassembled WGS sequence"/>
</dbReference>
<sequence>MSISGVESWIAQTLNDLREHFIREVHEMHCSNMRPKVKKVNQAERSHRSRSDDPEGNNPQQQKAHDGVASEVATTLCGQEPFETFQHKVAEFVTEHFRRSLKDIAIYEMTGGTYNRVIGVTIASYPKKFGLHSFLTCFLGVRKKKSVAKFDSYIVRIPRMSFSGDDSDTHMAKKMKHEVSILEAVGSRLPLPIPKVFSYDLTTTNMCERPYMIQTRLPGRNLGLDLWNHLNMQQKQCIAKHVTNLASIIASVEGPTGDISSENLSQSSTSPICVNTFCAPAYDDQPTCKPALARKPIDHLLEQCERWRAWERSTGFCFEEVWDGFETISRALEMRGFLDGPCVLVHGDLKPYNLLAEVRNETEVDITGVIDWDSAIIAPEFMAYRAPFWLWTPEDMDSDKEDGECVADVEPVTDEDRMLKQVFLDNASEKYKLYAFAPEAMLARRMFFILRESLRSDWEFEEAKSVIREWIELHPEDGVQPVPSDTDSEPESGSDDDQDDNE</sequence>
<organism evidence="3 4">
    <name type="scientific">Alternaria alternata</name>
    <name type="common">Alternaria rot fungus</name>
    <name type="synonym">Torula alternata</name>
    <dbReference type="NCBI Taxonomy" id="5599"/>
    <lineage>
        <taxon>Eukaryota</taxon>
        <taxon>Fungi</taxon>
        <taxon>Dikarya</taxon>
        <taxon>Ascomycota</taxon>
        <taxon>Pezizomycotina</taxon>
        <taxon>Dothideomycetes</taxon>
        <taxon>Pleosporomycetidae</taxon>
        <taxon>Pleosporales</taxon>
        <taxon>Pleosporineae</taxon>
        <taxon>Pleosporaceae</taxon>
        <taxon>Alternaria</taxon>
        <taxon>Alternaria sect. Alternaria</taxon>
        <taxon>Alternaria alternata complex</taxon>
    </lineage>
</organism>
<dbReference type="InterPro" id="IPR002575">
    <property type="entry name" value="Aminoglycoside_PTrfase"/>
</dbReference>
<feature type="compositionally biased region" description="Basic and acidic residues" evidence="1">
    <location>
        <begin position="41"/>
        <end position="53"/>
    </location>
</feature>
<proteinExistence type="predicted"/>
<feature type="domain" description="Aminoglycoside phosphotransferase" evidence="2">
    <location>
        <begin position="152"/>
        <end position="377"/>
    </location>
</feature>